<keyword evidence="2" id="KW-1185">Reference proteome</keyword>
<reference evidence="2" key="1">
    <citation type="journal article" date="2023" name="Nat. Plants">
        <title>Single-cell RNA sequencing provides a high-resolution roadmap for understanding the multicellular compartmentation of specialized metabolism.</title>
        <authorList>
            <person name="Sun S."/>
            <person name="Shen X."/>
            <person name="Li Y."/>
            <person name="Li Y."/>
            <person name="Wang S."/>
            <person name="Li R."/>
            <person name="Zhang H."/>
            <person name="Shen G."/>
            <person name="Guo B."/>
            <person name="Wei J."/>
            <person name="Xu J."/>
            <person name="St-Pierre B."/>
            <person name="Chen S."/>
            <person name="Sun C."/>
        </authorList>
    </citation>
    <scope>NUCLEOTIDE SEQUENCE [LARGE SCALE GENOMIC DNA]</scope>
</reference>
<proteinExistence type="predicted"/>
<dbReference type="Proteomes" id="UP001060085">
    <property type="component" value="Linkage Group LG06"/>
</dbReference>
<name>A0ACC0AL85_CATRO</name>
<sequence>MRSKKSNTMHFNYLLILISLLNFPSFIHSKSIIEPCFSSDTCTSYLSYRLPYESKISEIAYKFQINVTDLLSANAMDWSKPSSYNQILPTKSTIKIPISCPCIDGIRRSFSTNYSIKVADSLDSIAESYGGLVSVEQIKSVNNISDENLIRRGGGGAGGIVIPLPCTCFNNSNYGSPAVYLSYVVKEGENLSSIADEYGVTVSNLENVNGLSYPVQIHPADILAIPLPACSSANLKWHNESLIVPKGSFALTANNCINCSCTPTHLKLECSASGLVESCRRLQCKGSNLFIGDLIKKKTPKGCNITSCVYRGHTGQKIHRSLANSANVPCTGNESHVTASASPAPSTTDSVLTLPPAPSPSAWAYSSGPVGIVSANNPSSREKTATTGISNYTPTTKLTTEASFFSLFLLINISFLLLFYN</sequence>
<evidence type="ECO:0000313" key="2">
    <source>
        <dbReference type="Proteomes" id="UP001060085"/>
    </source>
</evidence>
<organism evidence="1 2">
    <name type="scientific">Catharanthus roseus</name>
    <name type="common">Madagascar periwinkle</name>
    <name type="synonym">Vinca rosea</name>
    <dbReference type="NCBI Taxonomy" id="4058"/>
    <lineage>
        <taxon>Eukaryota</taxon>
        <taxon>Viridiplantae</taxon>
        <taxon>Streptophyta</taxon>
        <taxon>Embryophyta</taxon>
        <taxon>Tracheophyta</taxon>
        <taxon>Spermatophyta</taxon>
        <taxon>Magnoliopsida</taxon>
        <taxon>eudicotyledons</taxon>
        <taxon>Gunneridae</taxon>
        <taxon>Pentapetalae</taxon>
        <taxon>asterids</taxon>
        <taxon>lamiids</taxon>
        <taxon>Gentianales</taxon>
        <taxon>Apocynaceae</taxon>
        <taxon>Rauvolfioideae</taxon>
        <taxon>Vinceae</taxon>
        <taxon>Catharanthinae</taxon>
        <taxon>Catharanthus</taxon>
    </lineage>
</organism>
<dbReference type="EMBL" id="CM044706">
    <property type="protein sequence ID" value="KAI5660188.1"/>
    <property type="molecule type" value="Genomic_DNA"/>
</dbReference>
<accession>A0ACC0AL85</accession>
<gene>
    <name evidence="1" type="ORF">M9H77_28981</name>
</gene>
<evidence type="ECO:0000313" key="1">
    <source>
        <dbReference type="EMBL" id="KAI5660188.1"/>
    </source>
</evidence>
<comment type="caution">
    <text evidence="1">The sequence shown here is derived from an EMBL/GenBank/DDBJ whole genome shotgun (WGS) entry which is preliminary data.</text>
</comment>
<protein>
    <submittedName>
        <fullName evidence="1">Uncharacterized protein</fullName>
    </submittedName>
</protein>